<dbReference type="KEGG" id="krh:KRH_02970"/>
<name>B2GFG4_KOCRD</name>
<dbReference type="HOGENOM" id="CLU_154488_0_0_11"/>
<dbReference type="STRING" id="378753.KRH_02970"/>
<dbReference type="Proteomes" id="UP000008838">
    <property type="component" value="Chromosome"/>
</dbReference>
<dbReference type="AlphaFoldDB" id="B2GFG4"/>
<dbReference type="SUPFAM" id="SSF54909">
    <property type="entry name" value="Dimeric alpha+beta barrel"/>
    <property type="match status" value="1"/>
</dbReference>
<evidence type="ECO:0000259" key="1">
    <source>
        <dbReference type="PROSITE" id="PS51725"/>
    </source>
</evidence>
<dbReference type="eggNOG" id="COG1359">
    <property type="taxonomic scope" value="Bacteria"/>
</dbReference>
<dbReference type="Pfam" id="PF03992">
    <property type="entry name" value="ABM"/>
    <property type="match status" value="1"/>
</dbReference>
<feature type="domain" description="ABM" evidence="1">
    <location>
        <begin position="19"/>
        <end position="108"/>
    </location>
</feature>
<dbReference type="PROSITE" id="PS51725">
    <property type="entry name" value="ABM"/>
    <property type="match status" value="1"/>
</dbReference>
<dbReference type="Gene3D" id="3.30.70.100">
    <property type="match status" value="1"/>
</dbReference>
<dbReference type="InterPro" id="IPR007138">
    <property type="entry name" value="ABM_dom"/>
</dbReference>
<evidence type="ECO:0000313" key="3">
    <source>
        <dbReference type="Proteomes" id="UP000008838"/>
    </source>
</evidence>
<evidence type="ECO:0000313" key="2">
    <source>
        <dbReference type="EMBL" id="BAG28644.1"/>
    </source>
</evidence>
<dbReference type="InterPro" id="IPR011008">
    <property type="entry name" value="Dimeric_a/b-barrel"/>
</dbReference>
<reference evidence="2 3" key="1">
    <citation type="journal article" date="2008" name="J. Bacteriol.">
        <title>Complete genome sequence of the soil actinomycete Kocuria rhizophila.</title>
        <authorList>
            <person name="Takarada H."/>
            <person name="Sekine M."/>
            <person name="Kosugi H."/>
            <person name="Matsuo Y."/>
            <person name="Fujisawa T."/>
            <person name="Omata S."/>
            <person name="Kishi E."/>
            <person name="Shimizu A."/>
            <person name="Tsukatani N."/>
            <person name="Tanikawa S."/>
            <person name="Fujita N."/>
            <person name="Harayama S."/>
        </authorList>
    </citation>
    <scope>NUCLEOTIDE SEQUENCE [LARGE SCALE GENOMIC DNA]</scope>
    <source>
        <strain evidence="3">ATCC 9341 / DSM 348 / NBRC 103217 / DC2201</strain>
    </source>
</reference>
<gene>
    <name evidence="2" type="ordered locus">KRH_02970</name>
</gene>
<protein>
    <recommendedName>
        <fullName evidence="1">ABM domain-containing protein</fullName>
    </recommendedName>
</protein>
<accession>B2GFG4</accession>
<sequence length="118" mass="12904">MTYGCDMADNKTTGENSSYMLHGRLRSTAGEGDTLASILSEQERNEPMPGCRLYLVARDPQDADAVWVTEVWDTEAAHRASLEIPAVQERIARAMPIIDREGMTQQELVAVAGIPSAP</sequence>
<keyword evidence="3" id="KW-1185">Reference proteome</keyword>
<proteinExistence type="predicted"/>
<organism evidence="2 3">
    <name type="scientific">Kocuria rhizophila (strain ATCC 9341 / DSM 348 / NBRC 103217 / DC2201)</name>
    <dbReference type="NCBI Taxonomy" id="378753"/>
    <lineage>
        <taxon>Bacteria</taxon>
        <taxon>Bacillati</taxon>
        <taxon>Actinomycetota</taxon>
        <taxon>Actinomycetes</taxon>
        <taxon>Micrococcales</taxon>
        <taxon>Micrococcaceae</taxon>
        <taxon>Kocuria</taxon>
    </lineage>
</organism>
<dbReference type="EMBL" id="AP009152">
    <property type="protein sequence ID" value="BAG28644.1"/>
    <property type="molecule type" value="Genomic_DNA"/>
</dbReference>